<feature type="region of interest" description="Disordered" evidence="1">
    <location>
        <begin position="653"/>
        <end position="747"/>
    </location>
</feature>
<feature type="compositionally biased region" description="Basic and acidic residues" evidence="1">
    <location>
        <begin position="315"/>
        <end position="327"/>
    </location>
</feature>
<dbReference type="EMBL" id="JACTNZ010000007">
    <property type="protein sequence ID" value="KAG5539569.1"/>
    <property type="molecule type" value="Genomic_DNA"/>
</dbReference>
<dbReference type="InterPro" id="IPR040244">
    <property type="entry name" value="EDR4-like"/>
</dbReference>
<sequence>MEEESNVRLVRCPKCENLLPELPDFSVYQCGGCGAILRGILLSRPLCTFMCAPVYLYLDIRPFHFLNTAAEKKGPVGERLSEKCNGEMGRGGVENGHGGTLESPSKSASDDGLERGRKKEQFPERSVSLVTNSSSTTEKRKFVNNFDHNTRIEATNLRVDDSDQDGDGGYRSDRYMKYSKCSTSNGVNGQGDEVNTNMKKPESGNPCVKTIVEENKPPIGRFAGSMRPRPIMDHCNVESNGPGAFYGNGKGVEERRRFPTLPYPDEGPSNYWHGSFHHYTEQKRIHHVLDGRSGVENLENDRAELIRKLDELKDQLSRSCDVTEKPSVRAPVSRTTAPPPSPPPPPPNHYYRHDYHVPQGPSNLFSANVERFAPDKHVQEPVYCSHSHGPVPYTNGRAYSHRDEASEFAGYEQSYPPQRLSQPPPQPNPQYFKQPFHDHFPSHNMDFNLSSLSSHHGETFSRMPACSCLQCYNNFQVPHPTVRSQADPINPSFHRLVSSAAYVAQGYNGRGTNPPQARSSAAFDVDTVGLGLRRPRRVVVGNGSERLCHPLRGGAPFMTCCSCFELLKLPRKPVVTRKNQQKVRCGACSAMILIELEKKGIVASVPTQLKKVFPEGGATDSCSDDYGNSGYDFHLTDSEPNVLSTEQMLNFDDSDERQDPLSSSSSFSQDELSADSTISRREISDSADMPAKDDVPIRLPDSPHQIDPEAASNFVVSRCGMGNKSKRNDQEKLIPDKSTSRQNSVKDVSVATEMEVSFKGFPNSRDSTEVNKENQPWIKKGSESFFAGLIKKGFRDFSRSSQIVETGRTNVFVNGQPIPDRVVKKAVKLAGPIQPGSYWYEYTHWHHIISSVYVDNTVMYDYRAGFWGVMGQPCGGIIPPFIEEFDYPMPENCAAGNTGVSVNGRELHQKDLDLLAGRGLPTARDRSYIVEISGRILDEDTGEELDSLGKLAPTVEKAKHGFGMKAPRTLAE</sequence>
<feature type="region of interest" description="Disordered" evidence="1">
    <location>
        <begin position="76"/>
        <end position="133"/>
    </location>
</feature>
<dbReference type="PANTHER" id="PTHR31105:SF42">
    <property type="entry name" value="OS02G0258300 PROTEIN"/>
    <property type="match status" value="1"/>
</dbReference>
<dbReference type="GO" id="GO:1900150">
    <property type="term" value="P:regulation of defense response to fungus"/>
    <property type="evidence" value="ECO:0007669"/>
    <property type="project" value="InterPro"/>
</dbReference>
<proteinExistence type="predicted"/>
<feature type="compositionally biased region" description="Basic and acidic residues" evidence="1">
    <location>
        <begin position="726"/>
        <end position="739"/>
    </location>
</feature>
<reference evidence="4" key="1">
    <citation type="submission" date="2020-08" db="EMBL/GenBank/DDBJ databases">
        <title>Plant Genome Project.</title>
        <authorList>
            <person name="Zhang R.-G."/>
        </authorList>
    </citation>
    <scope>NUCLEOTIDE SEQUENCE</scope>
    <source>
        <strain evidence="4">WSP0</strain>
        <tissue evidence="4">Leaf</tissue>
    </source>
</reference>
<protein>
    <recommendedName>
        <fullName evidence="6">Zinc-ribbon domain-containing protein</fullName>
    </recommendedName>
</protein>
<feature type="region of interest" description="Disordered" evidence="1">
    <location>
        <begin position="407"/>
        <end position="428"/>
    </location>
</feature>
<feature type="compositionally biased region" description="Polar residues" evidence="1">
    <location>
        <begin position="181"/>
        <end position="198"/>
    </location>
</feature>
<feature type="compositionally biased region" description="Basic and acidic residues" evidence="1">
    <location>
        <begin position="108"/>
        <end position="123"/>
    </location>
</feature>
<dbReference type="AlphaFoldDB" id="A0AAV6JLY9"/>
<dbReference type="Proteomes" id="UP000823749">
    <property type="component" value="Chromosome 7"/>
</dbReference>
<evidence type="ECO:0000259" key="3">
    <source>
        <dbReference type="Pfam" id="PF22910"/>
    </source>
</evidence>
<evidence type="ECO:0000256" key="1">
    <source>
        <dbReference type="SAM" id="MobiDB-lite"/>
    </source>
</evidence>
<name>A0AAV6JLY9_9ERIC</name>
<feature type="region of interest" description="Disordered" evidence="1">
    <location>
        <begin position="315"/>
        <end position="359"/>
    </location>
</feature>
<evidence type="ECO:0000313" key="4">
    <source>
        <dbReference type="EMBL" id="KAG5539569.1"/>
    </source>
</evidence>
<feature type="compositionally biased region" description="Basic and acidic residues" evidence="1">
    <location>
        <begin position="76"/>
        <end position="85"/>
    </location>
</feature>
<evidence type="ECO:0000259" key="2">
    <source>
        <dbReference type="Pfam" id="PF11331"/>
    </source>
</evidence>
<feature type="region of interest" description="Disordered" evidence="1">
    <location>
        <begin position="181"/>
        <end position="207"/>
    </location>
</feature>
<feature type="compositionally biased region" description="Basic and acidic residues" evidence="1">
    <location>
        <begin position="678"/>
        <end position="696"/>
    </location>
</feature>
<feature type="compositionally biased region" description="Low complexity" evidence="1">
    <location>
        <begin position="662"/>
        <end position="676"/>
    </location>
</feature>
<accession>A0AAV6JLY9</accession>
<gene>
    <name evidence="4" type="ORF">RHGRI_019936</name>
</gene>
<dbReference type="PANTHER" id="PTHR31105">
    <property type="entry name" value="EXTRA-LARGE G-PROTEIN-LIKE"/>
    <property type="match status" value="1"/>
</dbReference>
<dbReference type="InterPro" id="IPR021480">
    <property type="entry name" value="Zinc_ribbon_12"/>
</dbReference>
<keyword evidence="5" id="KW-1185">Reference proteome</keyword>
<dbReference type="Pfam" id="PF11331">
    <property type="entry name" value="Zn_ribbon_12"/>
    <property type="match status" value="1"/>
</dbReference>
<evidence type="ECO:0000313" key="5">
    <source>
        <dbReference type="Proteomes" id="UP000823749"/>
    </source>
</evidence>
<feature type="compositionally biased region" description="Pro residues" evidence="1">
    <location>
        <begin position="337"/>
        <end position="348"/>
    </location>
</feature>
<feature type="domain" description="Enhanced disease resistance 4-like N-terminal" evidence="3">
    <location>
        <begin position="6"/>
        <end position="38"/>
    </location>
</feature>
<dbReference type="InterPro" id="IPR055126">
    <property type="entry name" value="EDR4-like_N"/>
</dbReference>
<dbReference type="Pfam" id="PF22910">
    <property type="entry name" value="EDR4-like_1st"/>
    <property type="match status" value="1"/>
</dbReference>
<feature type="domain" description="Probable zinc-ribbon" evidence="2">
    <location>
        <begin position="553"/>
        <end position="595"/>
    </location>
</feature>
<evidence type="ECO:0008006" key="6">
    <source>
        <dbReference type="Google" id="ProtNLM"/>
    </source>
</evidence>
<feature type="compositionally biased region" description="Gly residues" evidence="1">
    <location>
        <begin position="88"/>
        <end position="99"/>
    </location>
</feature>
<comment type="caution">
    <text evidence="4">The sequence shown here is derived from an EMBL/GenBank/DDBJ whole genome shotgun (WGS) entry which is preliminary data.</text>
</comment>
<organism evidence="4 5">
    <name type="scientific">Rhododendron griersonianum</name>
    <dbReference type="NCBI Taxonomy" id="479676"/>
    <lineage>
        <taxon>Eukaryota</taxon>
        <taxon>Viridiplantae</taxon>
        <taxon>Streptophyta</taxon>
        <taxon>Embryophyta</taxon>
        <taxon>Tracheophyta</taxon>
        <taxon>Spermatophyta</taxon>
        <taxon>Magnoliopsida</taxon>
        <taxon>eudicotyledons</taxon>
        <taxon>Gunneridae</taxon>
        <taxon>Pentapetalae</taxon>
        <taxon>asterids</taxon>
        <taxon>Ericales</taxon>
        <taxon>Ericaceae</taxon>
        <taxon>Ericoideae</taxon>
        <taxon>Rhodoreae</taxon>
        <taxon>Rhododendron</taxon>
    </lineage>
</organism>